<evidence type="ECO:0000256" key="8">
    <source>
        <dbReference type="ARBA" id="ARBA00022723"/>
    </source>
</evidence>
<evidence type="ECO:0000256" key="17">
    <source>
        <dbReference type="SAM" id="MobiDB-lite"/>
    </source>
</evidence>
<dbReference type="InterPro" id="IPR037396">
    <property type="entry name" value="FMN_HAD"/>
</dbReference>
<dbReference type="AlphaFoldDB" id="A0A9W8UZK4"/>
<evidence type="ECO:0000256" key="6">
    <source>
        <dbReference type="ARBA" id="ARBA00022630"/>
    </source>
</evidence>
<dbReference type="PANTHER" id="PTHR10578">
    <property type="entry name" value="S -2-HYDROXY-ACID OXIDASE-RELATED"/>
    <property type="match status" value="1"/>
</dbReference>
<dbReference type="SUPFAM" id="SSF55856">
    <property type="entry name" value="Cytochrome b5-like heme/steroid binding domain"/>
    <property type="match status" value="1"/>
</dbReference>
<dbReference type="FunFam" id="3.20.20.70:FF:000062">
    <property type="entry name" value="Cytochrome b2, mitochondrial, putative"/>
    <property type="match status" value="1"/>
</dbReference>
<dbReference type="GO" id="GO:0004460">
    <property type="term" value="F:L-lactate dehydrogenase (cytochrome) activity"/>
    <property type="evidence" value="ECO:0007669"/>
    <property type="project" value="UniProtKB-EC"/>
</dbReference>
<dbReference type="InterPro" id="IPR013785">
    <property type="entry name" value="Aldolase_TIM"/>
</dbReference>
<comment type="catalytic activity">
    <reaction evidence="12">
        <text>(S)-lactate + 2 Fe(III)-[cytochrome c] = 2 Fe(II)-[cytochrome c] + pyruvate + 2 H(+)</text>
        <dbReference type="Rhea" id="RHEA:19909"/>
        <dbReference type="Rhea" id="RHEA-COMP:10350"/>
        <dbReference type="Rhea" id="RHEA-COMP:14399"/>
        <dbReference type="ChEBI" id="CHEBI:15361"/>
        <dbReference type="ChEBI" id="CHEBI:15378"/>
        <dbReference type="ChEBI" id="CHEBI:16651"/>
        <dbReference type="ChEBI" id="CHEBI:29033"/>
        <dbReference type="ChEBI" id="CHEBI:29034"/>
        <dbReference type="EC" id="1.1.2.3"/>
    </reaction>
    <physiologicalReaction direction="left-to-right" evidence="12">
        <dbReference type="Rhea" id="RHEA:19910"/>
    </physiologicalReaction>
</comment>
<gene>
    <name evidence="20" type="ORF">NW755_006507</name>
</gene>
<accession>A0A9W8UZK4</accession>
<evidence type="ECO:0000256" key="13">
    <source>
        <dbReference type="ARBA" id="ARBA00061137"/>
    </source>
</evidence>
<dbReference type="PROSITE" id="PS50255">
    <property type="entry name" value="CYTOCHROME_B5_2"/>
    <property type="match status" value="1"/>
</dbReference>
<evidence type="ECO:0000256" key="2">
    <source>
        <dbReference type="ARBA" id="ARBA00001970"/>
    </source>
</evidence>
<comment type="cofactor">
    <cofactor evidence="1">
        <name>FMN</name>
        <dbReference type="ChEBI" id="CHEBI:58210"/>
    </cofactor>
</comment>
<comment type="caution">
    <text evidence="20">The sequence shown here is derived from an EMBL/GenBank/DDBJ whole genome shotgun (WGS) entry which is preliminary data.</text>
</comment>
<feature type="compositionally biased region" description="Basic and acidic residues" evidence="17">
    <location>
        <begin position="276"/>
        <end position="287"/>
    </location>
</feature>
<comment type="cofactor">
    <cofactor evidence="2">
        <name>heme b</name>
        <dbReference type="ChEBI" id="CHEBI:60344"/>
    </cofactor>
</comment>
<dbReference type="Gene3D" id="3.20.20.70">
    <property type="entry name" value="Aldolase class I"/>
    <property type="match status" value="1"/>
</dbReference>
<dbReference type="InterPro" id="IPR036400">
    <property type="entry name" value="Cyt_B5-like_heme/steroid_sf"/>
</dbReference>
<evidence type="ECO:0000256" key="7">
    <source>
        <dbReference type="ARBA" id="ARBA00022643"/>
    </source>
</evidence>
<dbReference type="EMBL" id="JAOQAV010000015">
    <property type="protein sequence ID" value="KAJ4188349.1"/>
    <property type="molecule type" value="Genomic_DNA"/>
</dbReference>
<dbReference type="CDD" id="cd02922">
    <property type="entry name" value="FCB2_FMN"/>
    <property type="match status" value="1"/>
</dbReference>
<protein>
    <recommendedName>
        <fullName evidence="16">L-lactate dehydrogenase (cytochrome)</fullName>
        <ecNumber evidence="15">1.1.2.3</ecNumber>
    </recommendedName>
</protein>
<dbReference type="SUPFAM" id="SSF51395">
    <property type="entry name" value="FMN-linked oxidoreductases"/>
    <property type="match status" value="1"/>
</dbReference>
<dbReference type="SMART" id="SM01117">
    <property type="entry name" value="Cyt-b5"/>
    <property type="match status" value="1"/>
</dbReference>
<feature type="domain" description="FMN hydroxy acid dehydrogenase" evidence="19">
    <location>
        <begin position="109"/>
        <end position="468"/>
    </location>
</feature>
<keyword evidence="6" id="KW-0285">Flavoprotein</keyword>
<keyword evidence="7" id="KW-0288">FMN</keyword>
<keyword evidence="9" id="KW-0560">Oxidoreductase</keyword>
<dbReference type="Pfam" id="PF01070">
    <property type="entry name" value="FMN_dh"/>
    <property type="match status" value="1"/>
</dbReference>
<feature type="domain" description="Cytochrome b5 heme-binding" evidence="18">
    <location>
        <begin position="4"/>
        <end position="81"/>
    </location>
</feature>
<comment type="similarity">
    <text evidence="13">In the C-terminal section; belongs to the FMN-dependent alpha-hydroxy acid dehydrogenase family.</text>
</comment>
<comment type="similarity">
    <text evidence="14">In the N-terminal section; belongs to the cytochrome b5 family.</text>
</comment>
<dbReference type="InterPro" id="IPR001199">
    <property type="entry name" value="Cyt_B5-like_heme/steroid-bd"/>
</dbReference>
<evidence type="ECO:0000256" key="12">
    <source>
        <dbReference type="ARBA" id="ARBA00052399"/>
    </source>
</evidence>
<name>A0A9W8UZK4_9HYPO</name>
<dbReference type="Proteomes" id="UP001152087">
    <property type="component" value="Unassembled WGS sequence"/>
</dbReference>
<dbReference type="InterPro" id="IPR037458">
    <property type="entry name" value="L-MDH/L-LDH_FMN-bd"/>
</dbReference>
<evidence type="ECO:0000256" key="4">
    <source>
        <dbReference type="ARBA" id="ARBA00011881"/>
    </source>
</evidence>
<evidence type="ECO:0000256" key="11">
    <source>
        <dbReference type="ARBA" id="ARBA00023128"/>
    </source>
</evidence>
<evidence type="ECO:0000256" key="14">
    <source>
        <dbReference type="ARBA" id="ARBA00061589"/>
    </source>
</evidence>
<keyword evidence="11" id="KW-0496">Mitochondrion</keyword>
<keyword evidence="21" id="KW-1185">Reference proteome</keyword>
<dbReference type="GO" id="GO:0046872">
    <property type="term" value="F:metal ion binding"/>
    <property type="evidence" value="ECO:0007669"/>
    <property type="project" value="UniProtKB-KW"/>
</dbReference>
<comment type="subunit">
    <text evidence="4">Homotetramer.</text>
</comment>
<sequence>MTSSEVLTAAEIAKHDNASDLWIVVAGKAWDVTEFAPSHPGGFGIILKYAGKDATDAYSNIHPPTTLTENLSQDKLKGIVNLNTMEKLALPPCPAIAMAPPNSTSSHKPSLDRIISTFDFEEVASKTLAARAWAYYSSAAADVITKRMNASCFDQIMLRPRLLIDVTKVSTEQIILGCRTGVPFYISPAAMAKLVHPDGEIAVARGCGENNVIQAISTSASYPTDEIVKAGGSHQPFFFQLYVNKDRTKSEDLLSRVKSLGVRAIFVTIDSPVPGKREADERAKDQDDVQIPNSFKGKGNQKSGGYARSIGGFVDASLNWGDIAWLRKHWSGPIVLKGVMTAMDAKLAVEHKLEGIVLSNHGGRNLDTTPASILVLLELQKSCPEVFDKLEVLIDGGIRRGTDIFKALCLGAKGVGVGRGFLYALNYGQEGIEKYVQILKDELETTMRLCGVTHLSQVHPGLVNTLAIDHLVPDSDNHPYARWRPKANM</sequence>
<keyword evidence="10" id="KW-0408">Iron</keyword>
<evidence type="ECO:0000256" key="5">
    <source>
        <dbReference type="ARBA" id="ARBA00022617"/>
    </source>
</evidence>
<proteinExistence type="inferred from homology"/>
<feature type="region of interest" description="Disordered" evidence="17">
    <location>
        <begin position="276"/>
        <end position="304"/>
    </location>
</feature>
<evidence type="ECO:0000259" key="18">
    <source>
        <dbReference type="PROSITE" id="PS50255"/>
    </source>
</evidence>
<dbReference type="EC" id="1.1.2.3" evidence="15"/>
<evidence type="ECO:0000256" key="9">
    <source>
        <dbReference type="ARBA" id="ARBA00023002"/>
    </source>
</evidence>
<evidence type="ECO:0000256" key="10">
    <source>
        <dbReference type="ARBA" id="ARBA00023004"/>
    </source>
</evidence>
<dbReference type="PANTHER" id="PTHR10578:SF104">
    <property type="entry name" value="CYTOCHROME B2, MITOCHONDRIAL-RELATED"/>
    <property type="match status" value="1"/>
</dbReference>
<keyword evidence="8" id="KW-0479">Metal-binding</keyword>
<dbReference type="InterPro" id="IPR000262">
    <property type="entry name" value="FMN-dep_DH"/>
</dbReference>
<evidence type="ECO:0000256" key="3">
    <source>
        <dbReference type="ARBA" id="ARBA00004569"/>
    </source>
</evidence>
<dbReference type="PROSITE" id="PS51349">
    <property type="entry name" value="FMN_HYDROXY_ACID_DH_2"/>
    <property type="match status" value="1"/>
</dbReference>
<evidence type="ECO:0000313" key="20">
    <source>
        <dbReference type="EMBL" id="KAJ4188349.1"/>
    </source>
</evidence>
<organism evidence="20 21">
    <name type="scientific">Fusarium falciforme</name>
    <dbReference type="NCBI Taxonomy" id="195108"/>
    <lineage>
        <taxon>Eukaryota</taxon>
        <taxon>Fungi</taxon>
        <taxon>Dikarya</taxon>
        <taxon>Ascomycota</taxon>
        <taxon>Pezizomycotina</taxon>
        <taxon>Sordariomycetes</taxon>
        <taxon>Hypocreomycetidae</taxon>
        <taxon>Hypocreales</taxon>
        <taxon>Nectriaceae</taxon>
        <taxon>Fusarium</taxon>
        <taxon>Fusarium solani species complex</taxon>
    </lineage>
</organism>
<evidence type="ECO:0000256" key="16">
    <source>
        <dbReference type="ARBA" id="ARBA00068515"/>
    </source>
</evidence>
<evidence type="ECO:0000313" key="21">
    <source>
        <dbReference type="Proteomes" id="UP001152087"/>
    </source>
</evidence>
<keyword evidence="5" id="KW-0349">Heme</keyword>
<evidence type="ECO:0000259" key="19">
    <source>
        <dbReference type="PROSITE" id="PS51349"/>
    </source>
</evidence>
<dbReference type="Gene3D" id="3.10.120.10">
    <property type="entry name" value="Cytochrome b5-like heme/steroid binding domain"/>
    <property type="match status" value="1"/>
</dbReference>
<evidence type="ECO:0000256" key="1">
    <source>
        <dbReference type="ARBA" id="ARBA00001917"/>
    </source>
</evidence>
<evidence type="ECO:0000256" key="15">
    <source>
        <dbReference type="ARBA" id="ARBA00066458"/>
    </source>
</evidence>
<reference evidence="20" key="1">
    <citation type="submission" date="2022-09" db="EMBL/GenBank/DDBJ databases">
        <title>Fusarium specimens isolated from Avocado Roots.</title>
        <authorList>
            <person name="Stajich J."/>
            <person name="Roper C."/>
            <person name="Heimlech-Rivalta G."/>
        </authorList>
    </citation>
    <scope>NUCLEOTIDE SEQUENCE</scope>
    <source>
        <strain evidence="20">A02</strain>
    </source>
</reference>
<dbReference type="GO" id="GO:0005758">
    <property type="term" value="C:mitochondrial intermembrane space"/>
    <property type="evidence" value="ECO:0007669"/>
    <property type="project" value="UniProtKB-SubCell"/>
</dbReference>
<dbReference type="Pfam" id="PF00173">
    <property type="entry name" value="Cyt-b5"/>
    <property type="match status" value="1"/>
</dbReference>
<comment type="subcellular location">
    <subcellularLocation>
        <location evidence="3">Mitochondrion intermembrane space</location>
    </subcellularLocation>
</comment>